<evidence type="ECO:0000256" key="9">
    <source>
        <dbReference type="SAM" id="MobiDB-lite"/>
    </source>
</evidence>
<keyword evidence="4" id="KW-0653">Protein transport</keyword>
<feature type="compositionally biased region" description="Polar residues" evidence="9">
    <location>
        <begin position="1"/>
        <end position="16"/>
    </location>
</feature>
<evidence type="ECO:0000256" key="4">
    <source>
        <dbReference type="ARBA" id="ARBA00022927"/>
    </source>
</evidence>
<sequence>MVVTNRQSSGGMNPRSNLFGGNGSRGRQSRGHDEQTEEQLERENEDELENLRDKVATIKSIALDIQDEVKSHNRLLDKMGDQFSTATASLKGTMGRLNAMMAHGGSKHMCFLALFVFMVFIALYWLLKTRK</sequence>
<dbReference type="GO" id="GO:0015031">
    <property type="term" value="P:protein transport"/>
    <property type="evidence" value="ECO:0007669"/>
    <property type="project" value="UniProtKB-KW"/>
</dbReference>
<keyword evidence="5 10" id="KW-1133">Transmembrane helix</keyword>
<evidence type="ECO:0000259" key="11">
    <source>
        <dbReference type="PROSITE" id="PS50192"/>
    </source>
</evidence>
<dbReference type="AlphaFoldDB" id="A0A7S4GIY5"/>
<protein>
    <recommendedName>
        <fullName evidence="11">t-SNARE coiled-coil homology domain-containing protein</fullName>
    </recommendedName>
</protein>
<feature type="transmembrane region" description="Helical" evidence="10">
    <location>
        <begin position="109"/>
        <end position="127"/>
    </location>
</feature>
<feature type="domain" description="T-SNARE coiled-coil homology" evidence="11">
    <location>
        <begin position="38"/>
        <end position="100"/>
    </location>
</feature>
<dbReference type="Gene3D" id="1.20.5.110">
    <property type="match status" value="1"/>
</dbReference>
<keyword evidence="2" id="KW-0813">Transport</keyword>
<dbReference type="PROSITE" id="PS50192">
    <property type="entry name" value="T_SNARE"/>
    <property type="match status" value="1"/>
</dbReference>
<evidence type="ECO:0000256" key="10">
    <source>
        <dbReference type="SAM" id="Phobius"/>
    </source>
</evidence>
<keyword evidence="6" id="KW-0333">Golgi apparatus</keyword>
<keyword evidence="7 10" id="KW-0472">Membrane</keyword>
<dbReference type="InterPro" id="IPR000727">
    <property type="entry name" value="T_SNARE_dom"/>
</dbReference>
<organism evidence="12">
    <name type="scientific">Eutreptiella gymnastica</name>
    <dbReference type="NCBI Taxonomy" id="73025"/>
    <lineage>
        <taxon>Eukaryota</taxon>
        <taxon>Discoba</taxon>
        <taxon>Euglenozoa</taxon>
        <taxon>Euglenida</taxon>
        <taxon>Spirocuta</taxon>
        <taxon>Euglenophyceae</taxon>
        <taxon>Eutreptiales</taxon>
        <taxon>Eutreptiaceae</taxon>
        <taxon>Eutreptiella</taxon>
    </lineage>
</organism>
<evidence type="ECO:0000256" key="6">
    <source>
        <dbReference type="ARBA" id="ARBA00023034"/>
    </source>
</evidence>
<evidence type="ECO:0000313" key="12">
    <source>
        <dbReference type="EMBL" id="CAE0838374.1"/>
    </source>
</evidence>
<evidence type="ECO:0000256" key="7">
    <source>
        <dbReference type="ARBA" id="ARBA00023136"/>
    </source>
</evidence>
<evidence type="ECO:0000256" key="1">
    <source>
        <dbReference type="ARBA" id="ARBA00004394"/>
    </source>
</evidence>
<evidence type="ECO:0000256" key="8">
    <source>
        <dbReference type="ARBA" id="ARBA00046280"/>
    </source>
</evidence>
<dbReference type="EMBL" id="HBJA01144382">
    <property type="protein sequence ID" value="CAE0838374.1"/>
    <property type="molecule type" value="Transcribed_RNA"/>
</dbReference>
<reference evidence="12" key="1">
    <citation type="submission" date="2021-01" db="EMBL/GenBank/DDBJ databases">
        <authorList>
            <person name="Corre E."/>
            <person name="Pelletier E."/>
            <person name="Niang G."/>
            <person name="Scheremetjew M."/>
            <person name="Finn R."/>
            <person name="Kale V."/>
            <person name="Holt S."/>
            <person name="Cochrane G."/>
            <person name="Meng A."/>
            <person name="Brown T."/>
            <person name="Cohen L."/>
        </authorList>
    </citation>
    <scope>NUCLEOTIDE SEQUENCE</scope>
    <source>
        <strain evidence="12">CCMP1594</strain>
    </source>
</reference>
<evidence type="ECO:0000256" key="5">
    <source>
        <dbReference type="ARBA" id="ARBA00022989"/>
    </source>
</evidence>
<dbReference type="GO" id="GO:0000139">
    <property type="term" value="C:Golgi membrane"/>
    <property type="evidence" value="ECO:0007669"/>
    <property type="project" value="UniProtKB-SubCell"/>
</dbReference>
<feature type="compositionally biased region" description="Basic and acidic residues" evidence="9">
    <location>
        <begin position="30"/>
        <end position="42"/>
    </location>
</feature>
<name>A0A7S4GIY5_9EUGL</name>
<dbReference type="CDD" id="cd15853">
    <property type="entry name" value="SNARE_Bet1"/>
    <property type="match status" value="1"/>
</dbReference>
<dbReference type="PANTHER" id="PTHR12791">
    <property type="entry name" value="GOLGI SNARE BET1-RELATED"/>
    <property type="match status" value="1"/>
</dbReference>
<dbReference type="InterPro" id="IPR039899">
    <property type="entry name" value="BET1_SNARE"/>
</dbReference>
<gene>
    <name evidence="12" type="ORF">EGYM00163_LOCUS49746</name>
</gene>
<accession>A0A7S4GIY5</accession>
<keyword evidence="3 10" id="KW-0812">Transmembrane</keyword>
<dbReference type="SUPFAM" id="SSF58038">
    <property type="entry name" value="SNARE fusion complex"/>
    <property type="match status" value="1"/>
</dbReference>
<evidence type="ECO:0000256" key="2">
    <source>
        <dbReference type="ARBA" id="ARBA00022448"/>
    </source>
</evidence>
<proteinExistence type="predicted"/>
<comment type="subcellular location">
    <subcellularLocation>
        <location evidence="8">Endomembrane system</location>
        <topology evidence="8">Single-pass type IV membrane protein</topology>
    </subcellularLocation>
    <subcellularLocation>
        <location evidence="1">Golgi apparatus membrane</location>
    </subcellularLocation>
</comment>
<feature type="region of interest" description="Disordered" evidence="9">
    <location>
        <begin position="1"/>
        <end position="49"/>
    </location>
</feature>
<evidence type="ECO:0000256" key="3">
    <source>
        <dbReference type="ARBA" id="ARBA00022692"/>
    </source>
</evidence>
<dbReference type="SMART" id="SM00397">
    <property type="entry name" value="t_SNARE"/>
    <property type="match status" value="1"/>
</dbReference>